<comment type="caution">
    <text evidence="1">The sequence shown here is derived from an EMBL/GenBank/DDBJ whole genome shotgun (WGS) entry which is preliminary data.</text>
</comment>
<evidence type="ECO:0000313" key="2">
    <source>
        <dbReference type="Proteomes" id="UP000265520"/>
    </source>
</evidence>
<dbReference type="AlphaFoldDB" id="A0A392QS07"/>
<dbReference type="EMBL" id="LXQA010153106">
    <property type="protein sequence ID" value="MCI26410.1"/>
    <property type="molecule type" value="Genomic_DNA"/>
</dbReference>
<reference evidence="1 2" key="1">
    <citation type="journal article" date="2018" name="Front. Plant Sci.">
        <title>Red Clover (Trifolium pratense) and Zigzag Clover (T. medium) - A Picture of Genomic Similarities and Differences.</title>
        <authorList>
            <person name="Dluhosova J."/>
            <person name="Istvanek J."/>
            <person name="Nedelnik J."/>
            <person name="Repkova J."/>
        </authorList>
    </citation>
    <scope>NUCLEOTIDE SEQUENCE [LARGE SCALE GENOMIC DNA]</scope>
    <source>
        <strain evidence="2">cv. 10/8</strain>
        <tissue evidence="1">Leaf</tissue>
    </source>
</reference>
<feature type="non-terminal residue" evidence="1">
    <location>
        <position position="1"/>
    </location>
</feature>
<proteinExistence type="predicted"/>
<dbReference type="Proteomes" id="UP000265520">
    <property type="component" value="Unassembled WGS sequence"/>
</dbReference>
<name>A0A392QS07_9FABA</name>
<sequence>SSRQARGDIVETDQGSYLVIVLKPLSALRLSEPRAWGTVDWATF</sequence>
<protein>
    <submittedName>
        <fullName evidence="1">Uncharacterized protein</fullName>
    </submittedName>
</protein>
<keyword evidence="2" id="KW-1185">Reference proteome</keyword>
<accession>A0A392QS07</accession>
<organism evidence="1 2">
    <name type="scientific">Trifolium medium</name>
    <dbReference type="NCBI Taxonomy" id="97028"/>
    <lineage>
        <taxon>Eukaryota</taxon>
        <taxon>Viridiplantae</taxon>
        <taxon>Streptophyta</taxon>
        <taxon>Embryophyta</taxon>
        <taxon>Tracheophyta</taxon>
        <taxon>Spermatophyta</taxon>
        <taxon>Magnoliopsida</taxon>
        <taxon>eudicotyledons</taxon>
        <taxon>Gunneridae</taxon>
        <taxon>Pentapetalae</taxon>
        <taxon>rosids</taxon>
        <taxon>fabids</taxon>
        <taxon>Fabales</taxon>
        <taxon>Fabaceae</taxon>
        <taxon>Papilionoideae</taxon>
        <taxon>50 kb inversion clade</taxon>
        <taxon>NPAAA clade</taxon>
        <taxon>Hologalegina</taxon>
        <taxon>IRL clade</taxon>
        <taxon>Trifolieae</taxon>
        <taxon>Trifolium</taxon>
    </lineage>
</organism>
<evidence type="ECO:0000313" key="1">
    <source>
        <dbReference type="EMBL" id="MCI26410.1"/>
    </source>
</evidence>